<keyword evidence="4" id="KW-1185">Reference proteome</keyword>
<sequence length="402" mass="46110">MEEVVTPPVISTTLQDVYTIIDGLIMEPPQDSGISEYSTRRDLKMDSEEPPAPDFGRIMRNLAESPRQSLTSALRQDIPEPGELWAQRHLEPMLDGTKGIVTDATETTPTDSQTSEKKRRILEYKNLLTDVERYNHSGASKDLPQHEFATTDGDTELVRERMKDKWAQRHETHAWQMYNTALGERHQSTLGKGDIWGEAGMEEEQWKAKRKAARETNKRIWEECEVAVLDEWKKTLGHGDYKDQIQELKRLQILLDIQNAEITSRTTKPYDLASKANSRLENLVRVANDHLESLDKVEAVEDINDKSRKIMRRVHTRVGRLMAQDIQDKAAREEEIRNRLQHTAALDFMFDAWTDLDTMKRIANATRKNLEEVEADLECVSLAAMDTVSALKDARLAMAFPK</sequence>
<evidence type="ECO:0000313" key="4">
    <source>
        <dbReference type="Proteomes" id="UP001521116"/>
    </source>
</evidence>
<keyword evidence="1" id="KW-0175">Coiled coil</keyword>
<evidence type="ECO:0000256" key="1">
    <source>
        <dbReference type="SAM" id="Coils"/>
    </source>
</evidence>
<comment type="caution">
    <text evidence="3">The sequence shown here is derived from an EMBL/GenBank/DDBJ whole genome shotgun (WGS) entry which is preliminary data.</text>
</comment>
<reference evidence="3 4" key="1">
    <citation type="submission" date="2024-02" db="EMBL/GenBank/DDBJ databases">
        <title>De novo assembly and annotation of 12 fungi associated with fruit tree decline syndrome in Ontario, Canada.</title>
        <authorList>
            <person name="Sulman M."/>
            <person name="Ellouze W."/>
            <person name="Ilyukhin E."/>
        </authorList>
    </citation>
    <scope>NUCLEOTIDE SEQUENCE [LARGE SCALE GENOMIC DNA]</scope>
    <source>
        <strain evidence="3 4">M1-105</strain>
    </source>
</reference>
<proteinExistence type="predicted"/>
<dbReference type="EMBL" id="JAJVDC020000049">
    <property type="protein sequence ID" value="KAL1630269.1"/>
    <property type="molecule type" value="Genomic_DNA"/>
</dbReference>
<feature type="coiled-coil region" evidence="1">
    <location>
        <begin position="323"/>
        <end position="376"/>
    </location>
</feature>
<gene>
    <name evidence="3" type="ORF">SLS56_005094</name>
</gene>
<dbReference type="Proteomes" id="UP001521116">
    <property type="component" value="Unassembled WGS sequence"/>
</dbReference>
<protein>
    <submittedName>
        <fullName evidence="3">Uncharacterized protein</fullName>
    </submittedName>
</protein>
<evidence type="ECO:0000313" key="3">
    <source>
        <dbReference type="EMBL" id="KAL1630269.1"/>
    </source>
</evidence>
<accession>A0ABR3SUN0</accession>
<feature type="region of interest" description="Disordered" evidence="2">
    <location>
        <begin position="31"/>
        <end position="54"/>
    </location>
</feature>
<feature type="compositionally biased region" description="Basic and acidic residues" evidence="2">
    <location>
        <begin position="38"/>
        <end position="47"/>
    </location>
</feature>
<evidence type="ECO:0000256" key="2">
    <source>
        <dbReference type="SAM" id="MobiDB-lite"/>
    </source>
</evidence>
<organism evidence="3 4">
    <name type="scientific">Neofusicoccum ribis</name>
    <dbReference type="NCBI Taxonomy" id="45134"/>
    <lineage>
        <taxon>Eukaryota</taxon>
        <taxon>Fungi</taxon>
        <taxon>Dikarya</taxon>
        <taxon>Ascomycota</taxon>
        <taxon>Pezizomycotina</taxon>
        <taxon>Dothideomycetes</taxon>
        <taxon>Dothideomycetes incertae sedis</taxon>
        <taxon>Botryosphaeriales</taxon>
        <taxon>Botryosphaeriaceae</taxon>
        <taxon>Neofusicoccum</taxon>
    </lineage>
</organism>
<name>A0ABR3SUN0_9PEZI</name>